<proteinExistence type="predicted"/>
<evidence type="ECO:0000313" key="2">
    <source>
        <dbReference type="Proteomes" id="UP000286097"/>
    </source>
</evidence>
<organism evidence="1 2">
    <name type="scientific">Peronospora effusa</name>
    <dbReference type="NCBI Taxonomy" id="542832"/>
    <lineage>
        <taxon>Eukaryota</taxon>
        <taxon>Sar</taxon>
        <taxon>Stramenopiles</taxon>
        <taxon>Oomycota</taxon>
        <taxon>Peronosporomycetes</taxon>
        <taxon>Peronosporales</taxon>
        <taxon>Peronosporaceae</taxon>
        <taxon>Peronospora</taxon>
    </lineage>
</organism>
<protein>
    <submittedName>
        <fullName evidence="1">Uncharacterized protein</fullName>
    </submittedName>
</protein>
<evidence type="ECO:0000313" key="1">
    <source>
        <dbReference type="EMBL" id="RQM18590.1"/>
    </source>
</evidence>
<reference evidence="1 2" key="1">
    <citation type="submission" date="2018-06" db="EMBL/GenBank/DDBJ databases">
        <title>Comparative genomics of downy mildews reveals potential adaptations to biotrophy.</title>
        <authorList>
            <person name="Fletcher K."/>
            <person name="Klosterman S.J."/>
            <person name="Derevnina L."/>
            <person name="Martin F."/>
            <person name="Koike S."/>
            <person name="Reyes Chin-Wo S."/>
            <person name="Mou B."/>
            <person name="Michelmore R."/>
        </authorList>
    </citation>
    <scope>NUCLEOTIDE SEQUENCE [LARGE SCALE GENOMIC DNA]</scope>
    <source>
        <strain evidence="1 2">R13</strain>
    </source>
</reference>
<accession>A0A3R7Z355</accession>
<dbReference type="EMBL" id="QKXF01000034">
    <property type="protein sequence ID" value="RQM18590.1"/>
    <property type="molecule type" value="Genomic_DNA"/>
</dbReference>
<gene>
    <name evidence="1" type="ORF">DD237_007530</name>
</gene>
<dbReference type="AlphaFoldDB" id="A0A3R7Z355"/>
<sequence length="105" mass="11045">MAHTRHRSPSDLAGEVSVGTEEANAVALDADEVAKGDKCLVLRGGLWLPINDMENVVEAKSLKIHDAGIKNLALSSVATRERCTSRGATARSLSAEADRACVSAM</sequence>
<dbReference type="Proteomes" id="UP000286097">
    <property type="component" value="Unassembled WGS sequence"/>
</dbReference>
<name>A0A3R7Z355_9STRA</name>
<dbReference type="VEuPathDB" id="FungiDB:DD237_007530"/>
<comment type="caution">
    <text evidence="1">The sequence shown here is derived from an EMBL/GenBank/DDBJ whole genome shotgun (WGS) entry which is preliminary data.</text>
</comment>